<evidence type="ECO:0000313" key="1">
    <source>
        <dbReference type="EMBL" id="GBF49374.1"/>
    </source>
</evidence>
<name>A0A2P2DXM0_9LEPT</name>
<organism evidence="1 2">
    <name type="scientific">Leptospira ryugenii</name>
    <dbReference type="NCBI Taxonomy" id="1917863"/>
    <lineage>
        <taxon>Bacteria</taxon>
        <taxon>Pseudomonadati</taxon>
        <taxon>Spirochaetota</taxon>
        <taxon>Spirochaetia</taxon>
        <taxon>Leptospirales</taxon>
        <taxon>Leptospiraceae</taxon>
        <taxon>Leptospira</taxon>
    </lineage>
</organism>
<gene>
    <name evidence="1" type="ORF">LPTSP4_08850</name>
</gene>
<dbReference type="AlphaFoldDB" id="A0A2P2DXM0"/>
<keyword evidence="2" id="KW-1185">Reference proteome</keyword>
<accession>A0A2P2DXM0</accession>
<dbReference type="Proteomes" id="UP000245133">
    <property type="component" value="Unassembled WGS sequence"/>
</dbReference>
<reference evidence="1 2" key="1">
    <citation type="submission" date="2018-02" db="EMBL/GenBank/DDBJ databases">
        <title>Novel Leptospira species isolated from soil and water in Japan.</title>
        <authorList>
            <person name="Nakao R."/>
            <person name="Masuzawa T."/>
        </authorList>
    </citation>
    <scope>NUCLEOTIDE SEQUENCE [LARGE SCALE GENOMIC DNA]</scope>
    <source>
        <strain evidence="1 2">YH101</strain>
    </source>
</reference>
<evidence type="ECO:0000313" key="2">
    <source>
        <dbReference type="Proteomes" id="UP000245133"/>
    </source>
</evidence>
<comment type="caution">
    <text evidence="1">The sequence shown here is derived from an EMBL/GenBank/DDBJ whole genome shotgun (WGS) entry which is preliminary data.</text>
</comment>
<protein>
    <submittedName>
        <fullName evidence="1">Uncharacterized protein</fullName>
    </submittedName>
</protein>
<sequence length="86" mass="9827">MPAVTEKPDHYLRTTSYGLNVFVFFPLRRNAEFPEALESFSEIAKKNKGSKFRLIQKETTKWALLLPPISLVLTPVVTELVGEVYD</sequence>
<proteinExistence type="predicted"/>
<dbReference type="EMBL" id="BFBB01000003">
    <property type="protein sequence ID" value="GBF49374.1"/>
    <property type="molecule type" value="Genomic_DNA"/>
</dbReference>